<feature type="domain" description="Carboxymuconolactone decarboxylase-like" evidence="1">
    <location>
        <begin position="49"/>
        <end position="130"/>
    </location>
</feature>
<evidence type="ECO:0000313" key="2">
    <source>
        <dbReference type="EMBL" id="PWK61079.1"/>
    </source>
</evidence>
<proteinExistence type="predicted"/>
<dbReference type="Proteomes" id="UP000245708">
    <property type="component" value="Unassembled WGS sequence"/>
</dbReference>
<gene>
    <name evidence="2" type="ORF">C7455_103279</name>
</gene>
<sequence length="138" mass="14593">MTDTPTNPFEAMMRQAQEMSEAWVKAINPALSGVSPGSMDKLWPTVPAEMLEAFLGRQFNPEGLEAKTRLLLTLLGLTIQGAVAEAQIRLTVRHAVAAGATKQEVAETIGLAALFGGVPAMTKAMELATEALEAEGKA</sequence>
<comment type="caution">
    <text evidence="2">The sequence shown here is derived from an EMBL/GenBank/DDBJ whole genome shotgun (WGS) entry which is preliminary data.</text>
</comment>
<dbReference type="Gene3D" id="1.20.1290.10">
    <property type="entry name" value="AhpD-like"/>
    <property type="match status" value="1"/>
</dbReference>
<dbReference type="InterPro" id="IPR029032">
    <property type="entry name" value="AhpD-like"/>
</dbReference>
<dbReference type="RefSeq" id="WP_109667294.1">
    <property type="nucleotide sequence ID" value="NZ_QGGW01000003.1"/>
</dbReference>
<keyword evidence="3" id="KW-1185">Reference proteome</keyword>
<accession>A0A316GMB3</accession>
<dbReference type="InterPro" id="IPR003779">
    <property type="entry name" value="CMD-like"/>
</dbReference>
<evidence type="ECO:0000259" key="1">
    <source>
        <dbReference type="Pfam" id="PF02627"/>
    </source>
</evidence>
<dbReference type="EMBL" id="QGGW01000003">
    <property type="protein sequence ID" value="PWK61079.1"/>
    <property type="molecule type" value="Genomic_DNA"/>
</dbReference>
<dbReference type="OrthoDB" id="9801400at2"/>
<dbReference type="Pfam" id="PF02627">
    <property type="entry name" value="CMD"/>
    <property type="match status" value="1"/>
</dbReference>
<protein>
    <submittedName>
        <fullName evidence="2">4-carboxymuconolactone decarboxylase</fullName>
    </submittedName>
</protein>
<evidence type="ECO:0000313" key="3">
    <source>
        <dbReference type="Proteomes" id="UP000245708"/>
    </source>
</evidence>
<reference evidence="2 3" key="1">
    <citation type="submission" date="2018-05" db="EMBL/GenBank/DDBJ databases">
        <title>Genomic Encyclopedia of Type Strains, Phase IV (KMG-IV): sequencing the most valuable type-strain genomes for metagenomic binning, comparative biology and taxonomic classification.</title>
        <authorList>
            <person name="Goeker M."/>
        </authorList>
    </citation>
    <scope>NUCLEOTIDE SEQUENCE [LARGE SCALE GENOMIC DNA]</scope>
    <source>
        <strain evidence="2 3">DSM 16097</strain>
    </source>
</reference>
<dbReference type="GO" id="GO:0051920">
    <property type="term" value="F:peroxiredoxin activity"/>
    <property type="evidence" value="ECO:0007669"/>
    <property type="project" value="InterPro"/>
</dbReference>
<dbReference type="AlphaFoldDB" id="A0A316GMB3"/>
<dbReference type="SUPFAM" id="SSF69118">
    <property type="entry name" value="AhpD-like"/>
    <property type="match status" value="1"/>
</dbReference>
<name>A0A316GMB3_9RHOB</name>
<organism evidence="2 3">
    <name type="scientific">Roseicyclus mahoneyensis</name>
    <dbReference type="NCBI Taxonomy" id="164332"/>
    <lineage>
        <taxon>Bacteria</taxon>
        <taxon>Pseudomonadati</taxon>
        <taxon>Pseudomonadota</taxon>
        <taxon>Alphaproteobacteria</taxon>
        <taxon>Rhodobacterales</taxon>
        <taxon>Roseobacteraceae</taxon>
        <taxon>Roseicyclus</taxon>
    </lineage>
</organism>